<feature type="transmembrane region" description="Helical" evidence="1">
    <location>
        <begin position="122"/>
        <end position="141"/>
    </location>
</feature>
<evidence type="ECO:0000313" key="3">
    <source>
        <dbReference type="Proteomes" id="UP001398420"/>
    </source>
</evidence>
<gene>
    <name evidence="2" type="ORF">AAF454_05375</name>
</gene>
<sequence>MPMLYLTIIYIHVLSAILSIGPFFVLFPVLKKMEKTSNMDMFRAYAHAFQSGITVVKHAGHVLIVFGLLAMWLGPYNWDTPWILTTMILLVASVVYLARAFKPTMRTLDTPQFQQQKFVRNLRRGAIIYTILLCIMLWLMVTKPILW</sequence>
<name>A0ABU9LJE0_9BACL</name>
<organism evidence="2 3">
    <name type="scientific">Kurthia gibsonii</name>
    <dbReference type="NCBI Taxonomy" id="33946"/>
    <lineage>
        <taxon>Bacteria</taxon>
        <taxon>Bacillati</taxon>
        <taxon>Bacillota</taxon>
        <taxon>Bacilli</taxon>
        <taxon>Bacillales</taxon>
        <taxon>Caryophanaceae</taxon>
        <taxon>Kurthia</taxon>
    </lineage>
</organism>
<keyword evidence="1" id="KW-0472">Membrane</keyword>
<keyword evidence="1" id="KW-0812">Transmembrane</keyword>
<reference evidence="2 3" key="1">
    <citation type="submission" date="2024-04" db="EMBL/GenBank/DDBJ databases">
        <authorList>
            <person name="Wu Y.S."/>
            <person name="Zhang L."/>
        </authorList>
    </citation>
    <scope>NUCLEOTIDE SEQUENCE [LARGE SCALE GENOMIC DNA]</scope>
    <source>
        <strain evidence="2 3">KG-01</strain>
    </source>
</reference>
<feature type="transmembrane region" description="Helical" evidence="1">
    <location>
        <begin position="6"/>
        <end position="30"/>
    </location>
</feature>
<keyword evidence="3" id="KW-1185">Reference proteome</keyword>
<comment type="caution">
    <text evidence="2">The sequence shown here is derived from an EMBL/GenBank/DDBJ whole genome shotgun (WGS) entry which is preliminary data.</text>
</comment>
<proteinExistence type="predicted"/>
<evidence type="ECO:0000313" key="2">
    <source>
        <dbReference type="EMBL" id="MEL5987842.1"/>
    </source>
</evidence>
<dbReference type="EMBL" id="JBCEWA010000003">
    <property type="protein sequence ID" value="MEL5987842.1"/>
    <property type="molecule type" value="Genomic_DNA"/>
</dbReference>
<feature type="transmembrane region" description="Helical" evidence="1">
    <location>
        <begin position="51"/>
        <end position="74"/>
    </location>
</feature>
<keyword evidence="1" id="KW-1133">Transmembrane helix</keyword>
<evidence type="ECO:0008006" key="4">
    <source>
        <dbReference type="Google" id="ProtNLM"/>
    </source>
</evidence>
<protein>
    <recommendedName>
        <fullName evidence="4">DUF2269 family protein</fullName>
    </recommendedName>
</protein>
<dbReference type="Proteomes" id="UP001398420">
    <property type="component" value="Unassembled WGS sequence"/>
</dbReference>
<accession>A0ABU9LJE0</accession>
<evidence type="ECO:0000256" key="1">
    <source>
        <dbReference type="SAM" id="Phobius"/>
    </source>
</evidence>
<dbReference type="RefSeq" id="WP_068456411.1">
    <property type="nucleotide sequence ID" value="NZ_JBCEWA010000003.1"/>
</dbReference>
<feature type="transmembrane region" description="Helical" evidence="1">
    <location>
        <begin position="80"/>
        <end position="101"/>
    </location>
</feature>